<reference evidence="1" key="2">
    <citation type="submission" date="2023-01" db="EMBL/GenBank/DDBJ databases">
        <title>Draft genome sequence of Pseudoalteromonas tetraodonis strain NBRC 103034.</title>
        <authorList>
            <person name="Sun Q."/>
            <person name="Mori K."/>
        </authorList>
    </citation>
    <scope>NUCLEOTIDE SEQUENCE</scope>
    <source>
        <strain evidence="1">NBRC 103034</strain>
    </source>
</reference>
<accession>A0AA37S3C9</accession>
<organism evidence="1 2">
    <name type="scientific">Pseudoalteromonas tetraodonis GFC</name>
    <dbReference type="NCBI Taxonomy" id="1315271"/>
    <lineage>
        <taxon>Bacteria</taxon>
        <taxon>Pseudomonadati</taxon>
        <taxon>Pseudomonadota</taxon>
        <taxon>Gammaproteobacteria</taxon>
        <taxon>Alteromonadales</taxon>
        <taxon>Pseudoalteromonadaceae</taxon>
        <taxon>Pseudoalteromonas</taxon>
    </lineage>
</organism>
<dbReference type="AlphaFoldDB" id="A0AA37S3C9"/>
<protein>
    <recommendedName>
        <fullName evidence="3">Integrase catalytic domain-containing protein</fullName>
    </recommendedName>
</protein>
<dbReference type="EMBL" id="BSNE01000012">
    <property type="protein sequence ID" value="GLQ02937.1"/>
    <property type="molecule type" value="Genomic_DNA"/>
</dbReference>
<reference evidence="1" key="1">
    <citation type="journal article" date="2014" name="Int. J. Syst. Evol. Microbiol.">
        <title>Complete genome sequence of Corynebacterium casei LMG S-19264T (=DSM 44701T), isolated from a smear-ripened cheese.</title>
        <authorList>
            <consortium name="US DOE Joint Genome Institute (JGI-PGF)"/>
            <person name="Walter F."/>
            <person name="Albersmeier A."/>
            <person name="Kalinowski J."/>
            <person name="Ruckert C."/>
        </authorList>
    </citation>
    <scope>NUCLEOTIDE SEQUENCE</scope>
    <source>
        <strain evidence="1">NBRC 103034</strain>
    </source>
</reference>
<evidence type="ECO:0008006" key="3">
    <source>
        <dbReference type="Google" id="ProtNLM"/>
    </source>
</evidence>
<evidence type="ECO:0000313" key="2">
    <source>
        <dbReference type="Proteomes" id="UP001161408"/>
    </source>
</evidence>
<keyword evidence="2" id="KW-1185">Reference proteome</keyword>
<sequence>MLENGLRAKAFNNYSKPAKVKFFYKEVSKLKGYLDYFYNRQRLHSSLGYKLSAEFESAVN</sequence>
<name>A0AA37S3C9_9GAMM</name>
<dbReference type="Proteomes" id="UP001161408">
    <property type="component" value="Unassembled WGS sequence"/>
</dbReference>
<evidence type="ECO:0000313" key="1">
    <source>
        <dbReference type="EMBL" id="GLQ02937.1"/>
    </source>
</evidence>
<comment type="caution">
    <text evidence="1">The sequence shown here is derived from an EMBL/GenBank/DDBJ whole genome shotgun (WGS) entry which is preliminary data.</text>
</comment>
<proteinExistence type="predicted"/>
<gene>
    <name evidence="1" type="ORF">GCM10007914_18180</name>
</gene>